<comment type="caution">
    <text evidence="7">The sequence shown here is derived from an EMBL/GenBank/DDBJ whole genome shotgun (WGS) entry which is preliminary data.</text>
</comment>
<dbReference type="EC" id="4.3.1.19" evidence="7"/>
<keyword evidence="8" id="KW-1185">Reference proteome</keyword>
<dbReference type="InterPro" id="IPR036052">
    <property type="entry name" value="TrpB-like_PALP_sf"/>
</dbReference>
<dbReference type="PANTHER" id="PTHR48078:SF6">
    <property type="entry name" value="L-THREONINE DEHYDRATASE CATABOLIC TDCB"/>
    <property type="match status" value="1"/>
</dbReference>
<dbReference type="CDD" id="cd04886">
    <property type="entry name" value="ACT_ThrD-II-like"/>
    <property type="match status" value="1"/>
</dbReference>
<evidence type="ECO:0000313" key="8">
    <source>
        <dbReference type="Proteomes" id="UP001596977"/>
    </source>
</evidence>
<dbReference type="InterPro" id="IPR002912">
    <property type="entry name" value="ACT_dom"/>
</dbReference>
<dbReference type="CDD" id="cd01562">
    <property type="entry name" value="Thr-dehyd"/>
    <property type="match status" value="1"/>
</dbReference>
<evidence type="ECO:0000259" key="6">
    <source>
        <dbReference type="PROSITE" id="PS51671"/>
    </source>
</evidence>
<evidence type="ECO:0000256" key="4">
    <source>
        <dbReference type="ARBA" id="ARBA00023239"/>
    </source>
</evidence>
<evidence type="ECO:0000313" key="7">
    <source>
        <dbReference type="EMBL" id="MFD0946862.1"/>
    </source>
</evidence>
<dbReference type="SUPFAM" id="SSF53686">
    <property type="entry name" value="Tryptophan synthase beta subunit-like PLP-dependent enzymes"/>
    <property type="match status" value="1"/>
</dbReference>
<organism evidence="7 8">
    <name type="scientific">Sphingomonas canadensis</name>
    <dbReference type="NCBI Taxonomy" id="1219257"/>
    <lineage>
        <taxon>Bacteria</taxon>
        <taxon>Pseudomonadati</taxon>
        <taxon>Pseudomonadota</taxon>
        <taxon>Alphaproteobacteria</taxon>
        <taxon>Sphingomonadales</taxon>
        <taxon>Sphingomonadaceae</taxon>
        <taxon>Sphingomonas</taxon>
    </lineage>
</organism>
<comment type="similarity">
    <text evidence="2">Belongs to the serine/threonine dehydratase family.</text>
</comment>
<dbReference type="GO" id="GO:0004794">
    <property type="term" value="F:threonine deaminase activity"/>
    <property type="evidence" value="ECO:0007669"/>
    <property type="project" value="UniProtKB-EC"/>
</dbReference>
<sequence length="420" mass="44979">MATATHHDHAHDHPEVTFDDVLAARDRIAGAVVRTPTLLSKTLSELTGAEVYLKFENLQFTAAYKERGALNRLLQLSDEERARGVIAASAGNHAQGLAYHGARLGIPVTIVMPQFTPAVKVQQTASHGARVILHGERFEDAYNHAVSLSEAESLVFAHPFNDPEIIAGQGTVALEMLEDVPDLDCIVVPVGGGGLVSGISLVAHAQPRPVDVIGVQSKRYPAVHNAIKGKDFGDGGDSIAEGIAVKVPGSLTMRIIRRKVTDMKVVSERDIERSISLLLEVEKTVVEGAGAASLAALLPKPNGVRSEFAGRKVGLVLTGGNIDPRVLANVILRDMARTGRLSRIAIILADKAGALHEVTKIFSDCDANILEVSHNRIFGVGSAKETRAEIEFETRDAIQRQALLDALAEAGYRTELIVLK</sequence>
<feature type="domain" description="ACT" evidence="6">
    <location>
        <begin position="343"/>
        <end position="420"/>
    </location>
</feature>
<comment type="cofactor">
    <cofactor evidence="1">
        <name>pyridoxal 5'-phosphate</name>
        <dbReference type="ChEBI" id="CHEBI:597326"/>
    </cofactor>
</comment>
<evidence type="ECO:0000256" key="2">
    <source>
        <dbReference type="ARBA" id="ARBA00010869"/>
    </source>
</evidence>
<dbReference type="Gene3D" id="3.40.50.1100">
    <property type="match status" value="2"/>
</dbReference>
<dbReference type="InterPro" id="IPR044561">
    <property type="entry name" value="ACT_ThrD-II-like"/>
</dbReference>
<dbReference type="Proteomes" id="UP001596977">
    <property type="component" value="Unassembled WGS sequence"/>
</dbReference>
<dbReference type="RefSeq" id="WP_264944021.1">
    <property type="nucleotide sequence ID" value="NZ_JAPDRA010000004.1"/>
</dbReference>
<evidence type="ECO:0000256" key="1">
    <source>
        <dbReference type="ARBA" id="ARBA00001933"/>
    </source>
</evidence>
<dbReference type="InterPro" id="IPR001926">
    <property type="entry name" value="TrpB-like_PALP"/>
</dbReference>
<keyword evidence="3" id="KW-0663">Pyridoxal phosphate</keyword>
<reference evidence="8" key="1">
    <citation type="journal article" date="2019" name="Int. J. Syst. Evol. Microbiol.">
        <title>The Global Catalogue of Microorganisms (GCM) 10K type strain sequencing project: providing services to taxonomists for standard genome sequencing and annotation.</title>
        <authorList>
            <consortium name="The Broad Institute Genomics Platform"/>
            <consortium name="The Broad Institute Genome Sequencing Center for Infectious Disease"/>
            <person name="Wu L."/>
            <person name="Ma J."/>
        </authorList>
    </citation>
    <scope>NUCLEOTIDE SEQUENCE [LARGE SCALE GENOMIC DNA]</scope>
    <source>
        <strain evidence="8">CCUG 62982</strain>
    </source>
</reference>
<gene>
    <name evidence="7" type="ORF">ACFQ1E_10980</name>
</gene>
<dbReference type="InterPro" id="IPR005789">
    <property type="entry name" value="Thr_deHydtase_catblc"/>
</dbReference>
<proteinExistence type="inferred from homology"/>
<evidence type="ECO:0000256" key="3">
    <source>
        <dbReference type="ARBA" id="ARBA00022898"/>
    </source>
</evidence>
<dbReference type="NCBIfam" id="NF005600">
    <property type="entry name" value="PRK07334.1"/>
    <property type="match status" value="1"/>
</dbReference>
<comment type="catalytic activity">
    <reaction evidence="5">
        <text>L-serine = pyruvate + NH4(+)</text>
        <dbReference type="Rhea" id="RHEA:19169"/>
        <dbReference type="ChEBI" id="CHEBI:15361"/>
        <dbReference type="ChEBI" id="CHEBI:28938"/>
        <dbReference type="ChEBI" id="CHEBI:33384"/>
        <dbReference type="EC" id="4.3.1.17"/>
    </reaction>
</comment>
<dbReference type="NCBIfam" id="TIGR01127">
    <property type="entry name" value="ilvA_1Cterm"/>
    <property type="match status" value="1"/>
</dbReference>
<accession>A0ABW3H7Y4</accession>
<dbReference type="Pfam" id="PF00291">
    <property type="entry name" value="PALP"/>
    <property type="match status" value="1"/>
</dbReference>
<dbReference type="PANTHER" id="PTHR48078">
    <property type="entry name" value="THREONINE DEHYDRATASE, MITOCHONDRIAL-RELATED"/>
    <property type="match status" value="1"/>
</dbReference>
<dbReference type="InterPro" id="IPR050147">
    <property type="entry name" value="Ser/Thr_Dehydratase"/>
</dbReference>
<dbReference type="EMBL" id="JBHTJG010000004">
    <property type="protein sequence ID" value="MFD0946862.1"/>
    <property type="molecule type" value="Genomic_DNA"/>
</dbReference>
<protein>
    <submittedName>
        <fullName evidence="7">Threonine ammonia-lyase</fullName>
        <ecNumber evidence="7">4.3.1.19</ecNumber>
    </submittedName>
</protein>
<name>A0ABW3H7Y4_9SPHN</name>
<evidence type="ECO:0000256" key="5">
    <source>
        <dbReference type="ARBA" id="ARBA00049406"/>
    </source>
</evidence>
<keyword evidence="4 7" id="KW-0456">Lyase</keyword>
<dbReference type="PROSITE" id="PS51671">
    <property type="entry name" value="ACT"/>
    <property type="match status" value="1"/>
</dbReference>